<evidence type="ECO:0000313" key="4">
    <source>
        <dbReference type="Proteomes" id="UP000256913"/>
    </source>
</evidence>
<dbReference type="AlphaFoldDB" id="A0A3D9ZM43"/>
<dbReference type="Proteomes" id="UP000256913">
    <property type="component" value="Unassembled WGS sequence"/>
</dbReference>
<keyword evidence="1" id="KW-1133">Transmembrane helix</keyword>
<comment type="caution">
    <text evidence="3">The sequence shown here is derived from an EMBL/GenBank/DDBJ whole genome shotgun (WGS) entry which is preliminary data.</text>
</comment>
<evidence type="ECO:0000256" key="1">
    <source>
        <dbReference type="SAM" id="Phobius"/>
    </source>
</evidence>
<feature type="transmembrane region" description="Helical" evidence="1">
    <location>
        <begin position="51"/>
        <end position="70"/>
    </location>
</feature>
<keyword evidence="1" id="KW-0472">Membrane</keyword>
<feature type="domain" description="DUF4126" evidence="2">
    <location>
        <begin position="16"/>
        <end position="197"/>
    </location>
</feature>
<sequence>MRVAWCCHAEVVLEALTGAGLATSAGLNAYIPLLAIGVLSRYTDIVALPAGWGWLGNGWVILILGVLLAIEVVADKVPVLDSANDIVQTVVRPTAGGLAFGAGTSSSTTVSDPGSFFGSHQWVPVAVGVLLALGVHGIKATARPVINVGTAGFGAPIVSTLEDIASVAMSLVALVLPVLIVVFLVGLVVLFVWALRRRGARKRRRAMA</sequence>
<feature type="transmembrane region" description="Helical" evidence="1">
    <location>
        <begin position="167"/>
        <end position="195"/>
    </location>
</feature>
<dbReference type="InterPro" id="IPR025196">
    <property type="entry name" value="DUF4126"/>
</dbReference>
<dbReference type="EMBL" id="QUMQ01000001">
    <property type="protein sequence ID" value="REF97582.1"/>
    <property type="molecule type" value="Genomic_DNA"/>
</dbReference>
<dbReference type="Pfam" id="PF13548">
    <property type="entry name" value="DUF4126"/>
    <property type="match status" value="1"/>
</dbReference>
<accession>A0A3D9ZM43</accession>
<evidence type="ECO:0000259" key="2">
    <source>
        <dbReference type="Pfam" id="PF13548"/>
    </source>
</evidence>
<keyword evidence="1" id="KW-0812">Transmembrane</keyword>
<gene>
    <name evidence="3" type="ORF">DFJ67_3586</name>
</gene>
<name>A0A3D9ZM43_9ACTN</name>
<keyword evidence="4" id="KW-1185">Reference proteome</keyword>
<feature type="transmembrane region" description="Helical" evidence="1">
    <location>
        <begin position="145"/>
        <end position="161"/>
    </location>
</feature>
<reference evidence="3 4" key="1">
    <citation type="submission" date="2018-08" db="EMBL/GenBank/DDBJ databases">
        <title>Sequencing the genomes of 1000 actinobacteria strains.</title>
        <authorList>
            <person name="Klenk H.-P."/>
        </authorList>
    </citation>
    <scope>NUCLEOTIDE SEQUENCE [LARGE SCALE GENOMIC DNA]</scope>
    <source>
        <strain evidence="3 4">DSM 44099</strain>
    </source>
</reference>
<feature type="transmembrane region" description="Helical" evidence="1">
    <location>
        <begin position="19"/>
        <end position="39"/>
    </location>
</feature>
<proteinExistence type="predicted"/>
<feature type="transmembrane region" description="Helical" evidence="1">
    <location>
        <begin position="121"/>
        <end position="138"/>
    </location>
</feature>
<protein>
    <submittedName>
        <fullName evidence="3">Uncharacterized protein DUF4126</fullName>
    </submittedName>
</protein>
<evidence type="ECO:0000313" key="3">
    <source>
        <dbReference type="EMBL" id="REF97582.1"/>
    </source>
</evidence>
<organism evidence="3 4">
    <name type="scientific">Asanoa ferruginea</name>
    <dbReference type="NCBI Taxonomy" id="53367"/>
    <lineage>
        <taxon>Bacteria</taxon>
        <taxon>Bacillati</taxon>
        <taxon>Actinomycetota</taxon>
        <taxon>Actinomycetes</taxon>
        <taxon>Micromonosporales</taxon>
        <taxon>Micromonosporaceae</taxon>
        <taxon>Asanoa</taxon>
    </lineage>
</organism>